<feature type="transmembrane region" description="Helical" evidence="6">
    <location>
        <begin position="114"/>
        <end position="132"/>
    </location>
</feature>
<evidence type="ECO:0000256" key="3">
    <source>
        <dbReference type="ARBA" id="ARBA00022692"/>
    </source>
</evidence>
<accession>A0A942Z8C1</accession>
<feature type="transmembrane region" description="Helical" evidence="6">
    <location>
        <begin position="406"/>
        <end position="423"/>
    </location>
</feature>
<feature type="transmembrane region" description="Helical" evidence="6">
    <location>
        <begin position="7"/>
        <end position="26"/>
    </location>
</feature>
<dbReference type="EMBL" id="WSFT01000028">
    <property type="protein sequence ID" value="MBS4538133.1"/>
    <property type="molecule type" value="Genomic_DNA"/>
</dbReference>
<feature type="transmembrane region" description="Helical" evidence="6">
    <location>
        <begin position="309"/>
        <end position="327"/>
    </location>
</feature>
<feature type="transmembrane region" description="Helical" evidence="6">
    <location>
        <begin position="73"/>
        <end position="93"/>
    </location>
</feature>
<evidence type="ECO:0000256" key="5">
    <source>
        <dbReference type="ARBA" id="ARBA00023136"/>
    </source>
</evidence>
<evidence type="ECO:0000256" key="1">
    <source>
        <dbReference type="ARBA" id="ARBA00004651"/>
    </source>
</evidence>
<feature type="transmembrane region" description="Helical" evidence="6">
    <location>
        <begin position="435"/>
        <end position="455"/>
    </location>
</feature>
<keyword evidence="3 6" id="KW-0812">Transmembrane</keyword>
<proteinExistence type="predicted"/>
<keyword evidence="4 6" id="KW-1133">Transmembrane helix</keyword>
<keyword evidence="2" id="KW-1003">Cell membrane</keyword>
<feature type="transmembrane region" description="Helical" evidence="6">
    <location>
        <begin position="247"/>
        <end position="266"/>
    </location>
</feature>
<dbReference type="PANTHER" id="PTHR43652:SF6">
    <property type="entry name" value="ARGININE REPRESSOR"/>
    <property type="match status" value="1"/>
</dbReference>
<protein>
    <submittedName>
        <fullName evidence="7">YfcC family protein</fullName>
    </submittedName>
</protein>
<comment type="caution">
    <text evidence="7">The sequence shown here is derived from an EMBL/GenBank/DDBJ whole genome shotgun (WGS) entry which is preliminary data.</text>
</comment>
<dbReference type="Proteomes" id="UP000724672">
    <property type="component" value="Unassembled WGS sequence"/>
</dbReference>
<dbReference type="Pfam" id="PF03606">
    <property type="entry name" value="DcuC"/>
    <property type="match status" value="1"/>
</dbReference>
<feature type="transmembrane region" description="Helical" evidence="6">
    <location>
        <begin position="154"/>
        <end position="173"/>
    </location>
</feature>
<dbReference type="PANTHER" id="PTHR43652">
    <property type="entry name" value="BASIC AMINO ACID ANTIPORTER YFCC-RELATED"/>
    <property type="match status" value="1"/>
</dbReference>
<gene>
    <name evidence="7" type="ORF">GOQ27_06645</name>
</gene>
<evidence type="ECO:0000256" key="6">
    <source>
        <dbReference type="SAM" id="Phobius"/>
    </source>
</evidence>
<dbReference type="RefSeq" id="WP_203366053.1">
    <property type="nucleotide sequence ID" value="NZ_WSFT01000028.1"/>
</dbReference>
<name>A0A942Z8C1_9FIRM</name>
<comment type="subcellular location">
    <subcellularLocation>
        <location evidence="1">Cell membrane</location>
        <topology evidence="1">Multi-pass membrane protein</topology>
    </subcellularLocation>
</comment>
<dbReference type="AlphaFoldDB" id="A0A942Z8C1"/>
<evidence type="ECO:0000256" key="4">
    <source>
        <dbReference type="ARBA" id="ARBA00022989"/>
    </source>
</evidence>
<dbReference type="GO" id="GO:0005886">
    <property type="term" value="C:plasma membrane"/>
    <property type="evidence" value="ECO:0007669"/>
    <property type="project" value="UniProtKB-SubCell"/>
</dbReference>
<dbReference type="InterPro" id="IPR018385">
    <property type="entry name" value="C4_dicarb_anaerob_car-like"/>
</dbReference>
<feature type="transmembrane region" description="Helical" evidence="6">
    <location>
        <begin position="194"/>
        <end position="215"/>
    </location>
</feature>
<keyword evidence="5 6" id="KW-0472">Membrane</keyword>
<evidence type="ECO:0000256" key="2">
    <source>
        <dbReference type="ARBA" id="ARBA00022475"/>
    </source>
</evidence>
<organism evidence="7 8">
    <name type="scientific">Anaeromonas frigoriresistens</name>
    <dbReference type="NCBI Taxonomy" id="2683708"/>
    <lineage>
        <taxon>Bacteria</taxon>
        <taxon>Bacillati</taxon>
        <taxon>Bacillota</taxon>
        <taxon>Tissierellia</taxon>
        <taxon>Tissierellales</taxon>
        <taxon>Thermohalobacteraceae</taxon>
        <taxon>Anaeromonas</taxon>
    </lineage>
</organism>
<feature type="transmembrane region" description="Helical" evidence="6">
    <location>
        <begin position="334"/>
        <end position="356"/>
    </location>
</feature>
<evidence type="ECO:0000313" key="7">
    <source>
        <dbReference type="EMBL" id="MBS4538133.1"/>
    </source>
</evidence>
<evidence type="ECO:0000313" key="8">
    <source>
        <dbReference type="Proteomes" id="UP000724672"/>
    </source>
</evidence>
<feature type="transmembrane region" description="Helical" evidence="6">
    <location>
        <begin position="278"/>
        <end position="297"/>
    </location>
</feature>
<keyword evidence="8" id="KW-1185">Reference proteome</keyword>
<dbReference type="InterPro" id="IPR051679">
    <property type="entry name" value="DASS-Related_Transporters"/>
</dbReference>
<sequence length="458" mass="50228">MSKRIPNTYVLLFLIIILIGIMSYIIPSGSFDRYIDSETGISYVVPDSYEQMPKSYLSVFKIFESIPEGMMQAGNIIIFVLIAGGSFGIIQSTGTINRIIENIVVRYGGKEKKIIPLVMIIFSLAGAVFGTAEEALPFYPMFISLSLALGFDRLTGVAMVLLGTGSGFVAGFLNPFTTGIAQNISQLPLFSGMYFRIIAYIVFVSTSIIFVYRYANKVKSEKIDSDENYEFEEEFNFDNLSSLNSKHVRVTIVILLFFIFLLVGVIKYNFYITEISTTFLMMGIISGLVGGFNSGRIVSEFIKGASNQVYGALIIGLAKSVMVVMEYGQIMDTVIYALSKVISGVGPIMGSIGMFISQTLINLFVTSGSGQAAVTMPIMKTLADFSGVSRQTAVLAFQFGDGFTNVLSPTSGYFMAALAIGGISWRKWTKWMMPLFIIWVIEGCILLVISSIIGYGPF</sequence>
<reference evidence="7" key="1">
    <citation type="submission" date="2019-12" db="EMBL/GenBank/DDBJ databases">
        <title>Clostridiaceae gen. nov. sp. nov., isolated from sediment in Xinjiang, China.</title>
        <authorList>
            <person name="Zhang R."/>
        </authorList>
    </citation>
    <scope>NUCLEOTIDE SEQUENCE</scope>
    <source>
        <strain evidence="7">D2Q-11</strain>
    </source>
</reference>